<organism evidence="4">
    <name type="scientific">Nippostrongylus brasiliensis</name>
    <name type="common">Rat hookworm</name>
    <dbReference type="NCBI Taxonomy" id="27835"/>
    <lineage>
        <taxon>Eukaryota</taxon>
        <taxon>Metazoa</taxon>
        <taxon>Ecdysozoa</taxon>
        <taxon>Nematoda</taxon>
        <taxon>Chromadorea</taxon>
        <taxon>Rhabditida</taxon>
        <taxon>Rhabditina</taxon>
        <taxon>Rhabditomorpha</taxon>
        <taxon>Strongyloidea</taxon>
        <taxon>Heligmosomidae</taxon>
        <taxon>Nippostrongylus</taxon>
    </lineage>
</organism>
<evidence type="ECO:0000313" key="2">
    <source>
        <dbReference type="EMBL" id="VDL66515.1"/>
    </source>
</evidence>
<feature type="region of interest" description="Disordered" evidence="1">
    <location>
        <begin position="1"/>
        <end position="140"/>
    </location>
</feature>
<reference evidence="2 3" key="2">
    <citation type="submission" date="2018-11" db="EMBL/GenBank/DDBJ databases">
        <authorList>
            <consortium name="Pathogen Informatics"/>
        </authorList>
    </citation>
    <scope>NUCLEOTIDE SEQUENCE [LARGE SCALE GENOMIC DNA]</scope>
</reference>
<evidence type="ECO:0000313" key="3">
    <source>
        <dbReference type="Proteomes" id="UP000271162"/>
    </source>
</evidence>
<dbReference type="STRING" id="27835.A0A0N4XK74"/>
<feature type="compositionally biased region" description="Polar residues" evidence="1">
    <location>
        <begin position="82"/>
        <end position="92"/>
    </location>
</feature>
<dbReference type="AlphaFoldDB" id="A0A0N4XK74"/>
<proteinExistence type="predicted"/>
<gene>
    <name evidence="2" type="ORF">NBR_LOCUS2926</name>
</gene>
<feature type="compositionally biased region" description="Low complexity" evidence="1">
    <location>
        <begin position="29"/>
        <end position="46"/>
    </location>
</feature>
<name>A0A0N4XK74_NIPBR</name>
<dbReference type="WBParaSite" id="NBR_0000292601-mRNA-1">
    <property type="protein sequence ID" value="NBR_0000292601-mRNA-1"/>
    <property type="gene ID" value="NBR_0000292601"/>
</dbReference>
<dbReference type="Proteomes" id="UP000271162">
    <property type="component" value="Unassembled WGS sequence"/>
</dbReference>
<accession>A0A0N4XK74</accession>
<feature type="compositionally biased region" description="Pro residues" evidence="1">
    <location>
        <begin position="47"/>
        <end position="62"/>
    </location>
</feature>
<reference evidence="4" key="1">
    <citation type="submission" date="2017-02" db="UniProtKB">
        <authorList>
            <consortium name="WormBaseParasite"/>
        </authorList>
    </citation>
    <scope>IDENTIFICATION</scope>
</reference>
<dbReference type="EMBL" id="UYSL01003859">
    <property type="protein sequence ID" value="VDL66515.1"/>
    <property type="molecule type" value="Genomic_DNA"/>
</dbReference>
<keyword evidence="3" id="KW-1185">Reference proteome</keyword>
<protein>
    <submittedName>
        <fullName evidence="4">Vegetative cell wall protein gp1-like</fullName>
    </submittedName>
</protein>
<evidence type="ECO:0000313" key="4">
    <source>
        <dbReference type="WBParaSite" id="NBR_0000292601-mRNA-1"/>
    </source>
</evidence>
<evidence type="ECO:0000256" key="1">
    <source>
        <dbReference type="SAM" id="MobiDB-lite"/>
    </source>
</evidence>
<sequence>MAMPQERPAPILPHQGTAASSSADDLQRTSNSSEVTTSSQVSVPAPVRAPSPPPPPPPPPPEMDVAVPAQKSSKPPPIPVEQQCTSAPSTSLGAAEQSPRAKKHPLQSSETTEAEMRSRKSSSSSQRSSKSKRARKEELTREFENCLEQVGSQTLHMALKSQYLGF</sequence>